<dbReference type="RefSeq" id="WP_141201078.1">
    <property type="nucleotide sequence ID" value="NZ_CP041186.1"/>
</dbReference>
<reference evidence="2 3" key="1">
    <citation type="submission" date="2019-06" db="EMBL/GenBank/DDBJ databases">
        <title>Persicimonas caeni gen. nov., sp. nov., a predatory bacterium isolated from solar saltern.</title>
        <authorList>
            <person name="Wang S."/>
        </authorList>
    </citation>
    <scope>NUCLEOTIDE SEQUENCE [LARGE SCALE GENOMIC DNA]</scope>
    <source>
        <strain evidence="2 3">YN101</strain>
    </source>
</reference>
<evidence type="ECO:0000256" key="1">
    <source>
        <dbReference type="SAM" id="Coils"/>
    </source>
</evidence>
<name>A0A4Y6Q221_PERCE</name>
<keyword evidence="1" id="KW-0175">Coiled coil</keyword>
<evidence type="ECO:0000313" key="2">
    <source>
        <dbReference type="EMBL" id="QDG54634.1"/>
    </source>
</evidence>
<protein>
    <submittedName>
        <fullName evidence="2">Uncharacterized protein</fullName>
    </submittedName>
</protein>
<feature type="coiled-coil region" evidence="1">
    <location>
        <begin position="1026"/>
        <end position="1080"/>
    </location>
</feature>
<accession>A0A5B8YD68</accession>
<dbReference type="PROSITE" id="PS51257">
    <property type="entry name" value="PROKAR_LIPOPROTEIN"/>
    <property type="match status" value="1"/>
</dbReference>
<accession>A0A4Y6Q221</accession>
<sequence>MHRWTDWRQRPRAGMWMGVIGLIALVAAGCGGDEDKKSLPVEVPGETQPAAPAPLSVASMGGCAIDADCAEGRFCFQGTCAYECTEDADCGDAQSCSSHGECLDQTGEGLITQALEEDAFADIRAINDPNTVLYVSPGQSEVTLHLEFDAELPDEGLPYRIERSDAAGEPARIQRTEGGVSQVDIAVPVGQASPEHEEAGGVRVEVVTALRNYEMYLRPAPPIGGKYYGQATAATFGSSGLPLEFDIVTKPDGATLQDAETAWLVLPVASERLFSPIAETDGAPPYMTAELVYDDFVQRWVAVFENGFDLTTSSVIALPDAEQVRRTIRVEIEPYGKDQLIGTIKDIWTGLYEVRSEAGVTKLEDVLFEGDLTMKRERDSMSHADLIRAPGVAASPDLLPAPPLDQCADAGFYDVEPVIDGNATYDCEAIASQADFEAAAPAEQASCAIAVAHTSLAGDTTASQIRAFLDENVPDPEGMSFSEFIDKCADGTDGYCVPADEVLCSRQLLGFAYRNQGDASTMMSELVGSYQEVTREAYLGQQLGAFGADADKRLEWLKTTDYPAVVTSAVENLNEQLLQEWATQVLDVHLRVLNGQLDPSGLAVLSREVTGADALDARQQLLTEMAQSWRGAMEALTLAASRYHSLFQDDARREEATDFVTTRMFDLYLAAGVLRNLNLSAGVGYLSAGFGTGFSDLLGEASRLAMPYDKLVYARDAEVVVNTSVDPQSNNDTLLAERRRAALDEIIEAQDSVQSVLAQARAEALDEEQLRNRMNNEINDLRDDLVEMCGMPVGCTAQTFRTDPSCRVRVAPGKCGYAIDKETEEITEFTLGSQNVSEAGRSLLDMTEAAQNLKIAVEEKNAFNQRLDLAWQELTAFEADINAWNVKRLENLQALEDNLAQREQIRNETLRAMADNFAQRAGNRQANIADSIAMFEEWDKIRMDGVEEQMGLIQKELSQRHAAAFFREAASTSDKIFAAMMEGIPKVAGMSNDVSSPARAAVLITGTLISSTLDITAAGLEMGADAAAAAREKKALLQEAEMAALEDEAELDDLIGADELETLKEELRSTQAQNDAELALLRDLAQLAQTEVETELAYERDFAEFRRRRTAFLQMMTESAGLNLRVVQAQIGFAQAMADYLGIVQRAQLADAKLEELMRQRANINRLVGSPAVIFSRANRLRQAELRLERAKEKLMEWLVALEYYAVRPFMDQRLQILLARNPYQLEEIAEKLDALQRDCGGATNELTTVLSVRDDLLGFTRTITDSVTGETLSPADRLRRVLEDGYVPVDKRVRYSTDESIGGLLGRGADVLAATFFVDLSDFANLGLTCNAKVASVDLKLVGDGLGDARPTVSLLYDGTSQLRSCQPGIDDYVAQFGEETTNYGSVTYLRTAGRSISPVAGINEFPGAAGQANQSLGGLPLASQYTLLIDKAAGENAEIDWSKLEDIEVELTYTYQDVFPAGQCE</sequence>
<evidence type="ECO:0000313" key="3">
    <source>
        <dbReference type="Proteomes" id="UP000315995"/>
    </source>
</evidence>
<keyword evidence="3" id="KW-1185">Reference proteome</keyword>
<dbReference type="Proteomes" id="UP000315995">
    <property type="component" value="Chromosome"/>
</dbReference>
<feature type="coiled-coil region" evidence="1">
    <location>
        <begin position="757"/>
        <end position="784"/>
    </location>
</feature>
<dbReference type="EMBL" id="CP041186">
    <property type="protein sequence ID" value="QDG54634.1"/>
    <property type="molecule type" value="Genomic_DNA"/>
</dbReference>
<dbReference type="OrthoDB" id="5478585at2"/>
<proteinExistence type="predicted"/>
<feature type="coiled-coil region" evidence="1">
    <location>
        <begin position="1147"/>
        <end position="1201"/>
    </location>
</feature>
<gene>
    <name evidence="2" type="ORF">FIV42_28980</name>
</gene>
<organism evidence="2 3">
    <name type="scientific">Persicimonas caeni</name>
    <dbReference type="NCBI Taxonomy" id="2292766"/>
    <lineage>
        <taxon>Bacteria</taxon>
        <taxon>Deltaproteobacteria</taxon>
        <taxon>Bradymonadales</taxon>
        <taxon>Bradymonadaceae</taxon>
        <taxon>Persicimonas</taxon>
    </lineage>
</organism>